<evidence type="ECO:0000256" key="1">
    <source>
        <dbReference type="SAM" id="MobiDB-lite"/>
    </source>
</evidence>
<gene>
    <name evidence="2" type="ORF">Q8F55_004121</name>
</gene>
<name>A0ABR3Q6Z7_9TREE</name>
<keyword evidence="3" id="KW-1185">Reference proteome</keyword>
<proteinExistence type="predicted"/>
<reference evidence="2 3" key="1">
    <citation type="submission" date="2023-08" db="EMBL/GenBank/DDBJ databases">
        <title>Annotated Genome Sequence of Vanrija albida AlHP1.</title>
        <authorList>
            <person name="Herzog R."/>
        </authorList>
    </citation>
    <scope>NUCLEOTIDE SEQUENCE [LARGE SCALE GENOMIC DNA]</scope>
    <source>
        <strain evidence="2 3">AlHP1</strain>
    </source>
</reference>
<dbReference type="GeneID" id="95985164"/>
<organism evidence="2 3">
    <name type="scientific">Vanrija albida</name>
    <dbReference type="NCBI Taxonomy" id="181172"/>
    <lineage>
        <taxon>Eukaryota</taxon>
        <taxon>Fungi</taxon>
        <taxon>Dikarya</taxon>
        <taxon>Basidiomycota</taxon>
        <taxon>Agaricomycotina</taxon>
        <taxon>Tremellomycetes</taxon>
        <taxon>Trichosporonales</taxon>
        <taxon>Trichosporonaceae</taxon>
        <taxon>Vanrija</taxon>
    </lineage>
</organism>
<dbReference type="Pfam" id="PF12298">
    <property type="entry name" value="Bot1p"/>
    <property type="match status" value="1"/>
</dbReference>
<dbReference type="EMBL" id="JBBXJM010000003">
    <property type="protein sequence ID" value="KAL1410118.1"/>
    <property type="molecule type" value="Genomic_DNA"/>
</dbReference>
<accession>A0ABR3Q6Z7</accession>
<evidence type="ECO:0008006" key="4">
    <source>
        <dbReference type="Google" id="ProtNLM"/>
    </source>
</evidence>
<dbReference type="Proteomes" id="UP001565368">
    <property type="component" value="Unassembled WGS sequence"/>
</dbReference>
<feature type="compositionally biased region" description="Polar residues" evidence="1">
    <location>
        <begin position="162"/>
        <end position="171"/>
    </location>
</feature>
<evidence type="ECO:0000313" key="2">
    <source>
        <dbReference type="EMBL" id="KAL1410118.1"/>
    </source>
</evidence>
<evidence type="ECO:0000313" key="3">
    <source>
        <dbReference type="Proteomes" id="UP001565368"/>
    </source>
</evidence>
<feature type="region of interest" description="Disordered" evidence="1">
    <location>
        <begin position="159"/>
        <end position="186"/>
    </location>
</feature>
<sequence>MSFCTSAIAGPSRLPASVGRAARAVPAAAARGYATRRGEETTVSFAEDGYAFWMLTVGWKYKTPARGGKAKWLGGDVPFETNPSFKPPPPISNDLQNLVYKDLRAGKRTVGEIAQAYSVSKKRIEAIRKLKAVEDEFRRQNIPLQKAFQDGMETLLGVTSPLDKNTGTASLESRRREEHIRKRHTATATELEEEAQYYDDKLDDRRPTGAFAPARNNRSASLDRDIWEFRSDAEATQDAKDVEAEAAAKAVLAAEREKNPKARPAPLPSTTVAGGKTVYRFVDTSVKK</sequence>
<dbReference type="PANTHER" id="PTHR28158:SF1">
    <property type="entry name" value="SMALL RIBOSOMAL SUBUNIT PROTEIN MS45"/>
    <property type="match status" value="1"/>
</dbReference>
<dbReference type="RefSeq" id="XP_069210062.1">
    <property type="nucleotide sequence ID" value="XM_069352644.1"/>
</dbReference>
<protein>
    <recommendedName>
        <fullName evidence="4">HTH psq-type domain-containing protein</fullName>
    </recommendedName>
</protein>
<dbReference type="InterPro" id="IPR021036">
    <property type="entry name" value="Ribosomal_mS45"/>
</dbReference>
<comment type="caution">
    <text evidence="2">The sequence shown here is derived from an EMBL/GenBank/DDBJ whole genome shotgun (WGS) entry which is preliminary data.</text>
</comment>
<dbReference type="PANTHER" id="PTHR28158">
    <property type="entry name" value="37S RIBOSOMAL PROTEIN S35, MITOCHONDRIAL"/>
    <property type="match status" value="1"/>
</dbReference>